<dbReference type="InterPro" id="IPR001584">
    <property type="entry name" value="Integrase_cat-core"/>
</dbReference>
<evidence type="ECO:0000313" key="3">
    <source>
        <dbReference type="EMBL" id="KAK2567967.1"/>
    </source>
</evidence>
<evidence type="ECO:0000313" key="4">
    <source>
        <dbReference type="Proteomes" id="UP001249851"/>
    </source>
</evidence>
<dbReference type="GO" id="GO:0003676">
    <property type="term" value="F:nucleic acid binding"/>
    <property type="evidence" value="ECO:0007669"/>
    <property type="project" value="InterPro"/>
</dbReference>
<feature type="domain" description="Integrase catalytic" evidence="2">
    <location>
        <begin position="49"/>
        <end position="233"/>
    </location>
</feature>
<dbReference type="Pfam" id="PF18701">
    <property type="entry name" value="DUF5641"/>
    <property type="match status" value="1"/>
</dbReference>
<dbReference type="GO" id="GO:0015074">
    <property type="term" value="P:DNA integration"/>
    <property type="evidence" value="ECO:0007669"/>
    <property type="project" value="InterPro"/>
</dbReference>
<dbReference type="AlphaFoldDB" id="A0AAD9QUU9"/>
<feature type="compositionally biased region" description="Polar residues" evidence="1">
    <location>
        <begin position="357"/>
        <end position="367"/>
    </location>
</feature>
<sequence length="392" mass="45560">MAALREEWWIPRLRTLVKKEIRNCNVCKVFATKPYGTPTTSALPEFRTEVSRPFQYVGVDFAGPLKVKVNKTKEEKAHVLIFTCATSRAVHLELTRTQTAEEFQRKLNAFITRKTRPERIISDNAATFKTTATWIKRICKSEKLQNFLAQQEITWQFNLSKSPWWGGMFERLIKEIKKTVYKTLGKTHLTFELLEALVIDIERHLNNRQLTYVESDEGGPQTLTPNVLMWGQNAHGLEDIEIDEEEVTKLHRHLKNIREHAWRLWQKEYVRSLMEAHRVNRKDKPQMPEMGEIVLVVGENRNRGEWKKAKVVQHVKGRDGVVRGVVLLHKGNKIRRPLQLVCPLEIRSCSKEPAEVTETTSQEPNRSVSKRRAADDARTKIKSIADSEFEFD</sequence>
<protein>
    <submittedName>
        <fullName evidence="3">Pro-Pol polyprotein</fullName>
    </submittedName>
</protein>
<gene>
    <name evidence="3" type="ORF">P5673_007867</name>
</gene>
<dbReference type="InterPro" id="IPR036397">
    <property type="entry name" value="RNaseH_sf"/>
</dbReference>
<keyword evidence="4" id="KW-1185">Reference proteome</keyword>
<dbReference type="Gene3D" id="3.30.420.10">
    <property type="entry name" value="Ribonuclease H-like superfamily/Ribonuclease H"/>
    <property type="match status" value="1"/>
</dbReference>
<comment type="caution">
    <text evidence="3">The sequence shown here is derived from an EMBL/GenBank/DDBJ whole genome shotgun (WGS) entry which is preliminary data.</text>
</comment>
<reference evidence="3" key="1">
    <citation type="journal article" date="2023" name="G3 (Bethesda)">
        <title>Whole genome assembly and annotation of the endangered Caribbean coral Acropora cervicornis.</title>
        <authorList>
            <person name="Selwyn J.D."/>
            <person name="Vollmer S.V."/>
        </authorList>
    </citation>
    <scope>NUCLEOTIDE SEQUENCE</scope>
    <source>
        <strain evidence="3">K2</strain>
    </source>
</reference>
<dbReference type="InterPro" id="IPR012337">
    <property type="entry name" value="RNaseH-like_sf"/>
</dbReference>
<reference evidence="3" key="2">
    <citation type="journal article" date="2023" name="Science">
        <title>Genomic signatures of disease resistance in endangered staghorn corals.</title>
        <authorList>
            <person name="Vollmer S.V."/>
            <person name="Selwyn J.D."/>
            <person name="Despard B.A."/>
            <person name="Roesel C.L."/>
        </authorList>
    </citation>
    <scope>NUCLEOTIDE SEQUENCE</scope>
    <source>
        <strain evidence="3">K2</strain>
    </source>
</reference>
<dbReference type="EMBL" id="JARQWQ010000013">
    <property type="protein sequence ID" value="KAK2567967.1"/>
    <property type="molecule type" value="Genomic_DNA"/>
</dbReference>
<proteinExistence type="predicted"/>
<dbReference type="PROSITE" id="PS50994">
    <property type="entry name" value="INTEGRASE"/>
    <property type="match status" value="1"/>
</dbReference>
<accession>A0AAD9QUU9</accession>
<dbReference type="InterPro" id="IPR040676">
    <property type="entry name" value="DUF5641"/>
</dbReference>
<evidence type="ECO:0000259" key="2">
    <source>
        <dbReference type="PROSITE" id="PS50994"/>
    </source>
</evidence>
<feature type="region of interest" description="Disordered" evidence="1">
    <location>
        <begin position="352"/>
        <end position="379"/>
    </location>
</feature>
<name>A0AAD9QUU9_ACRCE</name>
<dbReference type="PANTHER" id="PTHR47331">
    <property type="entry name" value="PHD-TYPE DOMAIN-CONTAINING PROTEIN"/>
    <property type="match status" value="1"/>
</dbReference>
<dbReference type="SUPFAM" id="SSF53098">
    <property type="entry name" value="Ribonuclease H-like"/>
    <property type="match status" value="1"/>
</dbReference>
<dbReference type="Proteomes" id="UP001249851">
    <property type="component" value="Unassembled WGS sequence"/>
</dbReference>
<evidence type="ECO:0000256" key="1">
    <source>
        <dbReference type="SAM" id="MobiDB-lite"/>
    </source>
</evidence>
<organism evidence="3 4">
    <name type="scientific">Acropora cervicornis</name>
    <name type="common">Staghorn coral</name>
    <dbReference type="NCBI Taxonomy" id="6130"/>
    <lineage>
        <taxon>Eukaryota</taxon>
        <taxon>Metazoa</taxon>
        <taxon>Cnidaria</taxon>
        <taxon>Anthozoa</taxon>
        <taxon>Hexacorallia</taxon>
        <taxon>Scleractinia</taxon>
        <taxon>Astrocoeniina</taxon>
        <taxon>Acroporidae</taxon>
        <taxon>Acropora</taxon>
    </lineage>
</organism>